<sequence>MESVRCASCEALLFRAAACAVVGTIEIKCRRCGTMNIMRPNEPSRERPERRDGGGRAHEDRFRASGRRVGARPASTRLR</sequence>
<evidence type="ECO:0000313" key="2">
    <source>
        <dbReference type="EMBL" id="RAI42639.1"/>
    </source>
</evidence>
<keyword evidence="3" id="KW-1185">Reference proteome</keyword>
<accession>A0A327KUX4</accession>
<organism evidence="2 3">
    <name type="scientific">Rhodoplanes roseus</name>
    <dbReference type="NCBI Taxonomy" id="29409"/>
    <lineage>
        <taxon>Bacteria</taxon>
        <taxon>Pseudomonadati</taxon>
        <taxon>Pseudomonadota</taxon>
        <taxon>Alphaproteobacteria</taxon>
        <taxon>Hyphomicrobiales</taxon>
        <taxon>Nitrobacteraceae</taxon>
        <taxon>Rhodoplanes</taxon>
    </lineage>
</organism>
<comment type="caution">
    <text evidence="2">The sequence shown here is derived from an EMBL/GenBank/DDBJ whole genome shotgun (WGS) entry which is preliminary data.</text>
</comment>
<reference evidence="2 3" key="1">
    <citation type="submission" date="2017-07" db="EMBL/GenBank/DDBJ databases">
        <title>Draft Genome Sequences of Select Purple Nonsulfur Bacteria.</title>
        <authorList>
            <person name="Lasarre B."/>
            <person name="Mckinlay J.B."/>
        </authorList>
    </citation>
    <scope>NUCLEOTIDE SEQUENCE [LARGE SCALE GENOMIC DNA]</scope>
    <source>
        <strain evidence="2 3">DSM 5909</strain>
    </source>
</reference>
<feature type="region of interest" description="Disordered" evidence="1">
    <location>
        <begin position="37"/>
        <end position="79"/>
    </location>
</feature>
<dbReference type="Proteomes" id="UP000249130">
    <property type="component" value="Unassembled WGS sequence"/>
</dbReference>
<gene>
    <name evidence="2" type="ORF">CH341_18440</name>
</gene>
<feature type="compositionally biased region" description="Basic and acidic residues" evidence="1">
    <location>
        <begin position="42"/>
        <end position="63"/>
    </location>
</feature>
<dbReference type="RefSeq" id="WP_111420473.1">
    <property type="nucleotide sequence ID" value="NZ_NPEX01000137.1"/>
</dbReference>
<evidence type="ECO:0000256" key="1">
    <source>
        <dbReference type="SAM" id="MobiDB-lite"/>
    </source>
</evidence>
<dbReference type="AlphaFoldDB" id="A0A327KUX4"/>
<evidence type="ECO:0000313" key="3">
    <source>
        <dbReference type="Proteomes" id="UP000249130"/>
    </source>
</evidence>
<name>A0A327KUX4_9BRAD</name>
<dbReference type="InterPro" id="IPR019294">
    <property type="entry name" value="Translation_reg_Com"/>
</dbReference>
<protein>
    <recommendedName>
        <fullName evidence="4">Com family DNA-binding transcriptional regulator</fullName>
    </recommendedName>
</protein>
<dbReference type="OrthoDB" id="5460091at2"/>
<dbReference type="EMBL" id="NPEX01000137">
    <property type="protein sequence ID" value="RAI42639.1"/>
    <property type="molecule type" value="Genomic_DNA"/>
</dbReference>
<dbReference type="Pfam" id="PF10122">
    <property type="entry name" value="Zn_ribbon_Com"/>
    <property type="match status" value="1"/>
</dbReference>
<evidence type="ECO:0008006" key="4">
    <source>
        <dbReference type="Google" id="ProtNLM"/>
    </source>
</evidence>
<proteinExistence type="predicted"/>